<keyword evidence="2" id="KW-1185">Reference proteome</keyword>
<name>A0ABQ8BUM0_BRANA</name>
<proteinExistence type="predicted"/>
<reference evidence="1 2" key="1">
    <citation type="submission" date="2021-05" db="EMBL/GenBank/DDBJ databases">
        <title>Genome Assembly of Synthetic Allotetraploid Brassica napus Reveals Homoeologous Exchanges between Subgenomes.</title>
        <authorList>
            <person name="Davis J.T."/>
        </authorList>
    </citation>
    <scope>NUCLEOTIDE SEQUENCE [LARGE SCALE GENOMIC DNA]</scope>
    <source>
        <strain evidence="2">cv. Da-Ae</strain>
        <tissue evidence="1">Seedling</tissue>
    </source>
</reference>
<comment type="caution">
    <text evidence="1">The sequence shown here is derived from an EMBL/GenBank/DDBJ whole genome shotgun (WGS) entry which is preliminary data.</text>
</comment>
<protein>
    <submittedName>
        <fullName evidence="1">Uncharacterized protein</fullName>
    </submittedName>
</protein>
<dbReference type="EMBL" id="JAGKQM010000010">
    <property type="protein sequence ID" value="KAH0907915.1"/>
    <property type="molecule type" value="Genomic_DNA"/>
</dbReference>
<evidence type="ECO:0000313" key="1">
    <source>
        <dbReference type="EMBL" id="KAH0907915.1"/>
    </source>
</evidence>
<accession>A0ABQ8BUM0</accession>
<organism evidence="1 2">
    <name type="scientific">Brassica napus</name>
    <name type="common">Rape</name>
    <dbReference type="NCBI Taxonomy" id="3708"/>
    <lineage>
        <taxon>Eukaryota</taxon>
        <taxon>Viridiplantae</taxon>
        <taxon>Streptophyta</taxon>
        <taxon>Embryophyta</taxon>
        <taxon>Tracheophyta</taxon>
        <taxon>Spermatophyta</taxon>
        <taxon>Magnoliopsida</taxon>
        <taxon>eudicotyledons</taxon>
        <taxon>Gunneridae</taxon>
        <taxon>Pentapetalae</taxon>
        <taxon>rosids</taxon>
        <taxon>malvids</taxon>
        <taxon>Brassicales</taxon>
        <taxon>Brassicaceae</taxon>
        <taxon>Brassiceae</taxon>
        <taxon>Brassica</taxon>
    </lineage>
</organism>
<gene>
    <name evidence="1" type="ORF">HID58_039742</name>
</gene>
<sequence>MSLTSCLLPFPQSSTAPLASTCCCHLAASFSSFPHETVVSEAAAPASAPHVANSMGSASAAPPVANMAFASCNSQSKAFQEVILSSLLPYTIKLISVHWFTDSKGLSSFLLQFRH</sequence>
<dbReference type="Proteomes" id="UP000824890">
    <property type="component" value="Unassembled WGS sequence"/>
</dbReference>
<feature type="non-terminal residue" evidence="1">
    <location>
        <position position="115"/>
    </location>
</feature>
<evidence type="ECO:0000313" key="2">
    <source>
        <dbReference type="Proteomes" id="UP000824890"/>
    </source>
</evidence>